<gene>
    <name evidence="3" type="ORF">ASPSYDRAFT_39107</name>
</gene>
<protein>
    <recommendedName>
        <fullName evidence="2">Response regulatory domain-containing protein</fullName>
    </recommendedName>
</protein>
<evidence type="ECO:0000313" key="3">
    <source>
        <dbReference type="EMBL" id="OJJ64380.1"/>
    </source>
</evidence>
<proteinExistence type="predicted"/>
<feature type="domain" description="Response regulatory" evidence="2">
    <location>
        <begin position="12"/>
        <end position="136"/>
    </location>
</feature>
<dbReference type="GeneID" id="63761904"/>
<evidence type="ECO:0000259" key="2">
    <source>
        <dbReference type="PROSITE" id="PS50110"/>
    </source>
</evidence>
<dbReference type="Gene3D" id="3.40.50.2300">
    <property type="match status" value="1"/>
</dbReference>
<dbReference type="RefSeq" id="XP_040708186.1">
    <property type="nucleotide sequence ID" value="XM_040845831.1"/>
</dbReference>
<dbReference type="OrthoDB" id="60033at2759"/>
<reference evidence="4" key="1">
    <citation type="journal article" date="2017" name="Genome Biol.">
        <title>Comparative genomics reveals high biological diversity and specific adaptations in the industrially and medically important fungal genus Aspergillus.</title>
        <authorList>
            <person name="de Vries R.P."/>
            <person name="Riley R."/>
            <person name="Wiebenga A."/>
            <person name="Aguilar-Osorio G."/>
            <person name="Amillis S."/>
            <person name="Uchima C.A."/>
            <person name="Anderluh G."/>
            <person name="Asadollahi M."/>
            <person name="Askin M."/>
            <person name="Barry K."/>
            <person name="Battaglia E."/>
            <person name="Bayram O."/>
            <person name="Benocci T."/>
            <person name="Braus-Stromeyer S.A."/>
            <person name="Caldana C."/>
            <person name="Canovas D."/>
            <person name="Cerqueira G.C."/>
            <person name="Chen F."/>
            <person name="Chen W."/>
            <person name="Choi C."/>
            <person name="Clum A."/>
            <person name="Dos Santos R.A."/>
            <person name="Damasio A.R."/>
            <person name="Diallinas G."/>
            <person name="Emri T."/>
            <person name="Fekete E."/>
            <person name="Flipphi M."/>
            <person name="Freyberg S."/>
            <person name="Gallo A."/>
            <person name="Gournas C."/>
            <person name="Habgood R."/>
            <person name="Hainaut M."/>
            <person name="Harispe M.L."/>
            <person name="Henrissat B."/>
            <person name="Hilden K.S."/>
            <person name="Hope R."/>
            <person name="Hossain A."/>
            <person name="Karabika E."/>
            <person name="Karaffa L."/>
            <person name="Karanyi Z."/>
            <person name="Krasevec N."/>
            <person name="Kuo A."/>
            <person name="Kusch H."/>
            <person name="LaButti K."/>
            <person name="Lagendijk E.L."/>
            <person name="Lapidus A."/>
            <person name="Levasseur A."/>
            <person name="Lindquist E."/>
            <person name="Lipzen A."/>
            <person name="Logrieco A.F."/>
            <person name="MacCabe A."/>
            <person name="Maekelae M.R."/>
            <person name="Malavazi I."/>
            <person name="Melin P."/>
            <person name="Meyer V."/>
            <person name="Mielnichuk N."/>
            <person name="Miskei M."/>
            <person name="Molnar A.P."/>
            <person name="Mule G."/>
            <person name="Ngan C.Y."/>
            <person name="Orejas M."/>
            <person name="Orosz E."/>
            <person name="Ouedraogo J.P."/>
            <person name="Overkamp K.M."/>
            <person name="Park H.-S."/>
            <person name="Perrone G."/>
            <person name="Piumi F."/>
            <person name="Punt P.J."/>
            <person name="Ram A.F."/>
            <person name="Ramon A."/>
            <person name="Rauscher S."/>
            <person name="Record E."/>
            <person name="Riano-Pachon D.M."/>
            <person name="Robert V."/>
            <person name="Roehrig J."/>
            <person name="Ruller R."/>
            <person name="Salamov A."/>
            <person name="Salih N.S."/>
            <person name="Samson R.A."/>
            <person name="Sandor E."/>
            <person name="Sanguinetti M."/>
            <person name="Schuetze T."/>
            <person name="Sepcic K."/>
            <person name="Shelest E."/>
            <person name="Sherlock G."/>
            <person name="Sophianopoulou V."/>
            <person name="Squina F.M."/>
            <person name="Sun H."/>
            <person name="Susca A."/>
            <person name="Todd R.B."/>
            <person name="Tsang A."/>
            <person name="Unkles S.E."/>
            <person name="van de Wiele N."/>
            <person name="van Rossen-Uffink D."/>
            <person name="Oliveira J.V."/>
            <person name="Vesth T.C."/>
            <person name="Visser J."/>
            <person name="Yu J.-H."/>
            <person name="Zhou M."/>
            <person name="Andersen M.R."/>
            <person name="Archer D.B."/>
            <person name="Baker S.E."/>
            <person name="Benoit I."/>
            <person name="Brakhage A.A."/>
            <person name="Braus G.H."/>
            <person name="Fischer R."/>
            <person name="Frisvad J.C."/>
            <person name="Goldman G.H."/>
            <person name="Houbraken J."/>
            <person name="Oakley B."/>
            <person name="Pocsi I."/>
            <person name="Scazzocchio C."/>
            <person name="Seiboth B."/>
            <person name="vanKuyk P.A."/>
            <person name="Wortman J."/>
            <person name="Dyer P.S."/>
            <person name="Grigoriev I.V."/>
        </authorList>
    </citation>
    <scope>NUCLEOTIDE SEQUENCE [LARGE SCALE GENOMIC DNA]</scope>
    <source>
        <strain evidence="4">CBS 593.65</strain>
    </source>
</reference>
<dbReference type="EMBL" id="KV878582">
    <property type="protein sequence ID" value="OJJ64380.1"/>
    <property type="molecule type" value="Genomic_DNA"/>
</dbReference>
<comment type="caution">
    <text evidence="1">Lacks conserved residue(s) required for the propagation of feature annotation.</text>
</comment>
<dbReference type="Proteomes" id="UP000184356">
    <property type="component" value="Unassembled WGS sequence"/>
</dbReference>
<dbReference type="PROSITE" id="PS50110">
    <property type="entry name" value="RESPONSE_REGULATORY"/>
    <property type="match status" value="1"/>
</dbReference>
<dbReference type="GO" id="GO:0000160">
    <property type="term" value="P:phosphorelay signal transduction system"/>
    <property type="evidence" value="ECO:0007669"/>
    <property type="project" value="InterPro"/>
</dbReference>
<dbReference type="InterPro" id="IPR011006">
    <property type="entry name" value="CheY-like_superfamily"/>
</dbReference>
<keyword evidence="4" id="KW-1185">Reference proteome</keyword>
<dbReference type="InterPro" id="IPR001789">
    <property type="entry name" value="Sig_transdc_resp-reg_receiver"/>
</dbReference>
<organism evidence="3 4">
    <name type="scientific">Aspergillus sydowii CBS 593.65</name>
    <dbReference type="NCBI Taxonomy" id="1036612"/>
    <lineage>
        <taxon>Eukaryota</taxon>
        <taxon>Fungi</taxon>
        <taxon>Dikarya</taxon>
        <taxon>Ascomycota</taxon>
        <taxon>Pezizomycotina</taxon>
        <taxon>Eurotiomycetes</taxon>
        <taxon>Eurotiomycetidae</taxon>
        <taxon>Eurotiales</taxon>
        <taxon>Aspergillaceae</taxon>
        <taxon>Aspergillus</taxon>
        <taxon>Aspergillus subgen. Nidulantes</taxon>
    </lineage>
</organism>
<evidence type="ECO:0000256" key="1">
    <source>
        <dbReference type="PROSITE-ProRule" id="PRU00169"/>
    </source>
</evidence>
<name>A0A1L9TY68_9EURO</name>
<dbReference type="SUPFAM" id="SSF52172">
    <property type="entry name" value="CheY-like"/>
    <property type="match status" value="1"/>
</dbReference>
<sequence>MSYHGGGAHTRHGIVVDNNNPTIRLTARILQGLNCTVTGFTNGRDALAYLADRNSPRPHLIFIKIKGLGHTPDGHEVARILRTQAPFIQDPVLHSTPIIGMTAMGQLLPENLKYMNDMLRKPVKVRDIRWAFMTWARRDPWQPRPKI</sequence>
<evidence type="ECO:0000313" key="4">
    <source>
        <dbReference type="Proteomes" id="UP000184356"/>
    </source>
</evidence>
<dbReference type="VEuPathDB" id="FungiDB:ASPSYDRAFT_39107"/>
<dbReference type="AlphaFoldDB" id="A0A1L9TY68"/>
<accession>A0A1L9TY68</accession>